<dbReference type="InterPro" id="IPR052512">
    <property type="entry name" value="4CMD/NDH-1_regulator"/>
</dbReference>
<accession>A0AAD9T2T1</accession>
<dbReference type="GO" id="GO:0051920">
    <property type="term" value="F:peroxiredoxin activity"/>
    <property type="evidence" value="ECO:0007669"/>
    <property type="project" value="InterPro"/>
</dbReference>
<keyword evidence="3" id="KW-1185">Reference proteome</keyword>
<protein>
    <recommendedName>
        <fullName evidence="1">Carboxymuconolactone decarboxylase-like domain-containing protein</fullName>
    </recommendedName>
</protein>
<dbReference type="Gene3D" id="1.20.1290.10">
    <property type="entry name" value="AhpD-like"/>
    <property type="match status" value="1"/>
</dbReference>
<name>A0AAD9T2T1_9HELO</name>
<dbReference type="Pfam" id="PF02627">
    <property type="entry name" value="CMD"/>
    <property type="match status" value="1"/>
</dbReference>
<dbReference type="InterPro" id="IPR003779">
    <property type="entry name" value="CMD-like"/>
</dbReference>
<reference evidence="2" key="1">
    <citation type="submission" date="2023-06" db="EMBL/GenBank/DDBJ databases">
        <title>Draft genome of Marssonina rosae.</title>
        <authorList>
            <person name="Cheng Q."/>
        </authorList>
    </citation>
    <scope>NUCLEOTIDE SEQUENCE</scope>
    <source>
        <strain evidence="2">R4</strain>
    </source>
</reference>
<evidence type="ECO:0000259" key="1">
    <source>
        <dbReference type="Pfam" id="PF02627"/>
    </source>
</evidence>
<evidence type="ECO:0000313" key="2">
    <source>
        <dbReference type="EMBL" id="KAK2628330.1"/>
    </source>
</evidence>
<dbReference type="EMBL" id="JAUBYV010000003">
    <property type="protein sequence ID" value="KAK2628330.1"/>
    <property type="molecule type" value="Genomic_DNA"/>
</dbReference>
<dbReference type="InterPro" id="IPR029032">
    <property type="entry name" value="AhpD-like"/>
</dbReference>
<comment type="caution">
    <text evidence="2">The sequence shown here is derived from an EMBL/GenBank/DDBJ whole genome shotgun (WGS) entry which is preliminary data.</text>
</comment>
<dbReference type="SUPFAM" id="SSF69118">
    <property type="entry name" value="AhpD-like"/>
    <property type="match status" value="1"/>
</dbReference>
<feature type="domain" description="Carboxymuconolactone decarboxylase-like" evidence="1">
    <location>
        <begin position="41"/>
        <end position="122"/>
    </location>
</feature>
<dbReference type="PANTHER" id="PTHR33570:SF2">
    <property type="entry name" value="CARBOXYMUCONOLACTONE DECARBOXYLASE-LIKE DOMAIN-CONTAINING PROTEIN"/>
    <property type="match status" value="1"/>
</dbReference>
<evidence type="ECO:0000313" key="3">
    <source>
        <dbReference type="Proteomes" id="UP001285354"/>
    </source>
</evidence>
<gene>
    <name evidence="2" type="ORF">QTJ16_002976</name>
</gene>
<organism evidence="2 3">
    <name type="scientific">Diplocarpon rosae</name>
    <dbReference type="NCBI Taxonomy" id="946125"/>
    <lineage>
        <taxon>Eukaryota</taxon>
        <taxon>Fungi</taxon>
        <taxon>Dikarya</taxon>
        <taxon>Ascomycota</taxon>
        <taxon>Pezizomycotina</taxon>
        <taxon>Leotiomycetes</taxon>
        <taxon>Helotiales</taxon>
        <taxon>Drepanopezizaceae</taxon>
        <taxon>Diplocarpon</taxon>
    </lineage>
</organism>
<proteinExistence type="predicted"/>
<dbReference type="AlphaFoldDB" id="A0AAD9T2T1"/>
<dbReference type="Proteomes" id="UP001285354">
    <property type="component" value="Unassembled WGS sequence"/>
</dbReference>
<sequence length="139" mass="15368">MDTSAHQTPYGEGLEMRMKVLGEDYVANAVEKGSSDFLKPLQQFATESAWGTIWTRPGLSLRDRSLLNSAMLTSLGKWVELGTHVSGAVRNGCSEVEIREPLLQTSADCGLPAGMEAFRVADRVLNEMQDEDEWQSFIT</sequence>
<dbReference type="PANTHER" id="PTHR33570">
    <property type="entry name" value="4-CARBOXYMUCONOLACTONE DECARBOXYLASE FAMILY PROTEIN"/>
    <property type="match status" value="1"/>
</dbReference>